<name>A0A1I2DEH9_9MICO</name>
<evidence type="ECO:0000256" key="1">
    <source>
        <dbReference type="SAM" id="Phobius"/>
    </source>
</evidence>
<keyword evidence="1" id="KW-0472">Membrane</keyword>
<proteinExistence type="predicted"/>
<dbReference type="RefSeq" id="WP_093374771.1">
    <property type="nucleotide sequence ID" value="NZ_BNAN01000001.1"/>
</dbReference>
<dbReference type="AlphaFoldDB" id="A0A1I2DEH9"/>
<feature type="transmembrane region" description="Helical" evidence="1">
    <location>
        <begin position="16"/>
        <end position="34"/>
    </location>
</feature>
<dbReference type="Pfam" id="PF11222">
    <property type="entry name" value="DUF3017"/>
    <property type="match status" value="1"/>
</dbReference>
<dbReference type="EMBL" id="FONZ01000001">
    <property type="protein sequence ID" value="SFE78781.1"/>
    <property type="molecule type" value="Genomic_DNA"/>
</dbReference>
<sequence length="93" mass="9523">MTETPLRPVAPRRNQWVWGNAAVIALAAVVAVVVGPADGTWVLVAQLAVCGAVRLTARSGPPGLVLRSRTVDVATMWTVAAALGLLAATAPTI</sequence>
<feature type="transmembrane region" description="Helical" evidence="1">
    <location>
        <begin position="69"/>
        <end position="90"/>
    </location>
</feature>
<keyword evidence="3" id="KW-1185">Reference proteome</keyword>
<gene>
    <name evidence="2" type="ORF">SAMN04488035_0520</name>
</gene>
<organism evidence="2 3">
    <name type="scientific">Flavimobilis marinus</name>
    <dbReference type="NCBI Taxonomy" id="285351"/>
    <lineage>
        <taxon>Bacteria</taxon>
        <taxon>Bacillati</taxon>
        <taxon>Actinomycetota</taxon>
        <taxon>Actinomycetes</taxon>
        <taxon>Micrococcales</taxon>
        <taxon>Jonesiaceae</taxon>
        <taxon>Flavimobilis</taxon>
    </lineage>
</organism>
<reference evidence="3" key="1">
    <citation type="submission" date="2016-10" db="EMBL/GenBank/DDBJ databases">
        <authorList>
            <person name="Varghese N."/>
            <person name="Submissions S."/>
        </authorList>
    </citation>
    <scope>NUCLEOTIDE SEQUENCE [LARGE SCALE GENOMIC DNA]</scope>
    <source>
        <strain evidence="3">DSM 19083</strain>
    </source>
</reference>
<keyword evidence="1" id="KW-0812">Transmembrane</keyword>
<dbReference type="InterPro" id="IPR021385">
    <property type="entry name" value="DUF3017"/>
</dbReference>
<keyword evidence="1" id="KW-1133">Transmembrane helix</keyword>
<evidence type="ECO:0000313" key="3">
    <source>
        <dbReference type="Proteomes" id="UP000198520"/>
    </source>
</evidence>
<accession>A0A1I2DEH9</accession>
<evidence type="ECO:0000313" key="2">
    <source>
        <dbReference type="EMBL" id="SFE78781.1"/>
    </source>
</evidence>
<evidence type="ECO:0008006" key="4">
    <source>
        <dbReference type="Google" id="ProtNLM"/>
    </source>
</evidence>
<dbReference type="Proteomes" id="UP000198520">
    <property type="component" value="Unassembled WGS sequence"/>
</dbReference>
<dbReference type="OrthoDB" id="5149214at2"/>
<protein>
    <recommendedName>
        <fullName evidence="4">DUF3017 domain-containing protein</fullName>
    </recommendedName>
</protein>